<evidence type="ECO:0000313" key="3">
    <source>
        <dbReference type="Proteomes" id="UP000663848"/>
    </source>
</evidence>
<dbReference type="Gene3D" id="2.120.10.30">
    <property type="entry name" value="TolB, C-terminal domain"/>
    <property type="match status" value="1"/>
</dbReference>
<protein>
    <submittedName>
        <fullName evidence="2">Uncharacterized protein</fullName>
    </submittedName>
</protein>
<proteinExistence type="predicted"/>
<dbReference type="InterPro" id="IPR011042">
    <property type="entry name" value="6-blade_b-propeller_TolB-like"/>
</dbReference>
<comment type="caution">
    <text evidence="2">The sequence shown here is derived from an EMBL/GenBank/DDBJ whole genome shotgun (WGS) entry which is preliminary data.</text>
</comment>
<feature type="coiled-coil region" evidence="1">
    <location>
        <begin position="41"/>
        <end position="68"/>
    </location>
</feature>
<organism evidence="2 3">
    <name type="scientific">Rotaria socialis</name>
    <dbReference type="NCBI Taxonomy" id="392032"/>
    <lineage>
        <taxon>Eukaryota</taxon>
        <taxon>Metazoa</taxon>
        <taxon>Spiralia</taxon>
        <taxon>Gnathifera</taxon>
        <taxon>Rotifera</taxon>
        <taxon>Eurotatoria</taxon>
        <taxon>Bdelloidea</taxon>
        <taxon>Philodinida</taxon>
        <taxon>Philodinidae</taxon>
        <taxon>Rotaria</taxon>
    </lineage>
</organism>
<sequence>MSEQGSCTDITCDNEIKELYECYCCLRRVCLTHLIAHLEIIKQNKQQLDAIRHELNTVKNKLKLIVEEKQRIINQEHNLIEQAEQFLDVPSISIDKLQNLFEKLNQAIASNHSEEIIIKVEPSLSEPEYRSSVCKCNKENMNSDDVPKELEISKNDENSMDINQDLVDTVSVNSTMSKVNVMFWTFIHIQIIFWCWIPSTESIQISPCAQWNKTGIIVAGIGGEGNQLDQLYDPEGIFIHRQANTLYVADTGNKRI</sequence>
<keyword evidence="1" id="KW-0175">Coiled coil</keyword>
<dbReference type="AlphaFoldDB" id="A0A821P2T2"/>
<name>A0A821P2T2_9BILA</name>
<evidence type="ECO:0000313" key="2">
    <source>
        <dbReference type="EMBL" id="CAF4796385.1"/>
    </source>
</evidence>
<dbReference type="EMBL" id="CAJOBR010004810">
    <property type="protein sequence ID" value="CAF4796385.1"/>
    <property type="molecule type" value="Genomic_DNA"/>
</dbReference>
<accession>A0A821P2T2</accession>
<gene>
    <name evidence="2" type="ORF">QYT958_LOCUS23597</name>
</gene>
<reference evidence="2" key="1">
    <citation type="submission" date="2021-02" db="EMBL/GenBank/DDBJ databases">
        <authorList>
            <person name="Nowell W R."/>
        </authorList>
    </citation>
    <scope>NUCLEOTIDE SEQUENCE</scope>
</reference>
<dbReference type="Proteomes" id="UP000663848">
    <property type="component" value="Unassembled WGS sequence"/>
</dbReference>
<evidence type="ECO:0000256" key="1">
    <source>
        <dbReference type="SAM" id="Coils"/>
    </source>
</evidence>